<dbReference type="Gene3D" id="3.40.720.10">
    <property type="entry name" value="Alkaline Phosphatase, subunit A"/>
    <property type="match status" value="2"/>
</dbReference>
<dbReference type="InterPro" id="IPR002591">
    <property type="entry name" value="Phosphodiest/P_Trfase"/>
</dbReference>
<accession>A0A7S1ZUI3</accession>
<protein>
    <recommendedName>
        <fullName evidence="3">Alkaline phosphatase</fullName>
    </recommendedName>
</protein>
<feature type="region of interest" description="Disordered" evidence="1">
    <location>
        <begin position="161"/>
        <end position="181"/>
    </location>
</feature>
<feature type="compositionally biased region" description="Basic and acidic residues" evidence="1">
    <location>
        <begin position="7"/>
        <end position="20"/>
    </location>
</feature>
<evidence type="ECO:0000313" key="2">
    <source>
        <dbReference type="EMBL" id="CAD9349492.1"/>
    </source>
</evidence>
<proteinExistence type="predicted"/>
<feature type="region of interest" description="Disordered" evidence="1">
    <location>
        <begin position="1"/>
        <end position="20"/>
    </location>
</feature>
<evidence type="ECO:0008006" key="3">
    <source>
        <dbReference type="Google" id="ProtNLM"/>
    </source>
</evidence>
<reference evidence="2" key="1">
    <citation type="submission" date="2021-01" db="EMBL/GenBank/DDBJ databases">
        <authorList>
            <person name="Corre E."/>
            <person name="Pelletier E."/>
            <person name="Niang G."/>
            <person name="Scheremetjew M."/>
            <person name="Finn R."/>
            <person name="Kale V."/>
            <person name="Holt S."/>
            <person name="Cochrane G."/>
            <person name="Meng A."/>
            <person name="Brown T."/>
            <person name="Cohen L."/>
        </authorList>
    </citation>
    <scope>NUCLEOTIDE SEQUENCE</scope>
    <source>
        <strain evidence="2">Pop2</strain>
    </source>
</reference>
<feature type="region of interest" description="Disordered" evidence="1">
    <location>
        <begin position="101"/>
        <end position="121"/>
    </location>
</feature>
<dbReference type="InterPro" id="IPR017850">
    <property type="entry name" value="Alkaline_phosphatase_core_sf"/>
</dbReference>
<feature type="compositionally biased region" description="Basic and acidic residues" evidence="1">
    <location>
        <begin position="106"/>
        <end position="121"/>
    </location>
</feature>
<name>A0A7S1ZUI3_9STRA</name>
<dbReference type="EMBL" id="HBGN01032451">
    <property type="protein sequence ID" value="CAD9349492.1"/>
    <property type="molecule type" value="Transcribed_RNA"/>
</dbReference>
<evidence type="ECO:0000256" key="1">
    <source>
        <dbReference type="SAM" id="MobiDB-lite"/>
    </source>
</evidence>
<feature type="region of interest" description="Disordered" evidence="1">
    <location>
        <begin position="292"/>
        <end position="321"/>
    </location>
</feature>
<gene>
    <name evidence="2" type="ORF">DBRI1063_LOCUS20970</name>
</gene>
<sequence length="741" mass="83410">MMATKKTQKENEENDKRQIDTSSFQKEEVIRLCSLFASNKLVHPYLACHYFRKLMLQQEKGEHDCSIQQKDGDIVSLNFTDLAAALAMCCGACLPSLPSSLPDRGSNQKEKEQDEHKKIIQRRRMELSKEIGGDARRRKHIIFVLCDGMGMSILDHHLRSSSSTNASNLTDDGNNNDNRDADLPFLLKRRHHHSSLKAVFPSTTPAALTTLATATYPGRHGLPGWDLRDFKGCDFPGVPSSSNDTIQGPVQIRILAQHVMDVRSNRPLKDCGFDDLEDDVFVVQPWSKRINHDMNHDDNSHYDRDENDSKETGKQLSSLHRPRKMVYINAYNGDDFPNWYQGKQKQKEETTTATTKDEKATTDFSSWQMGQIENENINNDKMNINGNGDGDKEYMVRNKTSFTRTTTKHNPDVGTGAHFNDKKCCNEDVPIMKKSQQNEWISAQMINETSYDTLGQPKGSKDAIQFFSHGVDEALRIIAQSEEKDEKEEKDSDFTFTYLYTAHPDKHMHALGIEHTEILNVVRGINDELERMWNILGDKKALLSLYGSTPGDGSGGNNSFDTTETATNNIIDENMTPCKEKERVDATLIVTADHGHITVQPEDMIELPQDVLDCLEYANLGVHGKGRHAYLHCRSGLQSTLQARWRANPKLTSNFLLLTIEEAARYGLFGPEPPIFKVRPRMGDFVSISMGAPTLVSPMEAAKYRDASMGKNGNDNATKCQGAHGSLLPEEMYIPFVMCVP</sequence>
<feature type="compositionally biased region" description="Basic and acidic residues" evidence="1">
    <location>
        <begin position="345"/>
        <end position="361"/>
    </location>
</feature>
<organism evidence="2">
    <name type="scientific">Ditylum brightwellii</name>
    <dbReference type="NCBI Taxonomy" id="49249"/>
    <lineage>
        <taxon>Eukaryota</taxon>
        <taxon>Sar</taxon>
        <taxon>Stramenopiles</taxon>
        <taxon>Ochrophyta</taxon>
        <taxon>Bacillariophyta</taxon>
        <taxon>Mediophyceae</taxon>
        <taxon>Lithodesmiophycidae</taxon>
        <taxon>Lithodesmiales</taxon>
        <taxon>Lithodesmiaceae</taxon>
        <taxon>Ditylum</taxon>
    </lineage>
</organism>
<dbReference type="SUPFAM" id="SSF53649">
    <property type="entry name" value="Alkaline phosphatase-like"/>
    <property type="match status" value="2"/>
</dbReference>
<feature type="region of interest" description="Disordered" evidence="1">
    <location>
        <begin position="344"/>
        <end position="363"/>
    </location>
</feature>
<feature type="compositionally biased region" description="Basic and acidic residues" evidence="1">
    <location>
        <begin position="292"/>
        <end position="313"/>
    </location>
</feature>
<dbReference type="Pfam" id="PF01663">
    <property type="entry name" value="Phosphodiest"/>
    <property type="match status" value="1"/>
</dbReference>
<dbReference type="AlphaFoldDB" id="A0A7S1ZUI3"/>